<name>A0ABW1YP42_9GAMM</name>
<comment type="caution">
    <text evidence="2">The sequence shown here is derived from an EMBL/GenBank/DDBJ whole genome shotgun (WGS) entry which is preliminary data.</text>
</comment>
<dbReference type="EMBL" id="JBHSVR010000001">
    <property type="protein sequence ID" value="MFC6633673.1"/>
    <property type="molecule type" value="Genomic_DNA"/>
</dbReference>
<keyword evidence="1" id="KW-0472">Membrane</keyword>
<reference evidence="3" key="1">
    <citation type="journal article" date="2019" name="Int. J. Syst. Evol. Microbiol.">
        <title>The Global Catalogue of Microorganisms (GCM) 10K type strain sequencing project: providing services to taxonomists for standard genome sequencing and annotation.</title>
        <authorList>
            <consortium name="The Broad Institute Genomics Platform"/>
            <consortium name="The Broad Institute Genome Sequencing Center for Infectious Disease"/>
            <person name="Wu L."/>
            <person name="Ma J."/>
        </authorList>
    </citation>
    <scope>NUCLEOTIDE SEQUENCE [LARGE SCALE GENOMIC DNA]</scope>
    <source>
        <strain evidence="3">CGMCC 1.13718</strain>
    </source>
</reference>
<protein>
    <recommendedName>
        <fullName evidence="4">DUF4234 domain-containing protein</fullName>
    </recommendedName>
</protein>
<dbReference type="RefSeq" id="WP_377516613.1">
    <property type="nucleotide sequence ID" value="NZ_JBHSVR010000001.1"/>
</dbReference>
<feature type="transmembrane region" description="Helical" evidence="1">
    <location>
        <begin position="126"/>
        <end position="144"/>
    </location>
</feature>
<accession>A0ABW1YP42</accession>
<feature type="transmembrane region" description="Helical" evidence="1">
    <location>
        <begin position="32"/>
        <end position="49"/>
    </location>
</feature>
<keyword evidence="1" id="KW-1133">Transmembrane helix</keyword>
<evidence type="ECO:0000313" key="3">
    <source>
        <dbReference type="Proteomes" id="UP001596425"/>
    </source>
</evidence>
<feature type="transmembrane region" description="Helical" evidence="1">
    <location>
        <begin position="100"/>
        <end position="119"/>
    </location>
</feature>
<evidence type="ECO:0008006" key="4">
    <source>
        <dbReference type="Google" id="ProtNLM"/>
    </source>
</evidence>
<proteinExistence type="predicted"/>
<feature type="transmembrane region" description="Helical" evidence="1">
    <location>
        <begin position="61"/>
        <end position="80"/>
    </location>
</feature>
<keyword evidence="1" id="KW-0812">Transmembrane</keyword>
<organism evidence="2 3">
    <name type="scientific">Microbulbifer taiwanensis</name>
    <dbReference type="NCBI Taxonomy" id="986746"/>
    <lineage>
        <taxon>Bacteria</taxon>
        <taxon>Pseudomonadati</taxon>
        <taxon>Pseudomonadota</taxon>
        <taxon>Gammaproteobacteria</taxon>
        <taxon>Cellvibrionales</taxon>
        <taxon>Microbulbiferaceae</taxon>
        <taxon>Microbulbifer</taxon>
    </lineage>
</organism>
<evidence type="ECO:0000256" key="1">
    <source>
        <dbReference type="SAM" id="Phobius"/>
    </source>
</evidence>
<evidence type="ECO:0000313" key="2">
    <source>
        <dbReference type="EMBL" id="MFC6633673.1"/>
    </source>
</evidence>
<feature type="transmembrane region" description="Helical" evidence="1">
    <location>
        <begin position="170"/>
        <end position="192"/>
    </location>
</feature>
<sequence length="196" mass="22156">METDIYRAPEADLGEPEAGAAREFYVVSSPKFLILMIATFGLYELYWFYRNWSLYRMRHGVKILPVMRAIFSLIFVYSLFGKVASSIRHSGRDIKWYPGWMAASYILFSIIGLLADGLAGAVTHYTLLDLVSLALFPLFVWILYCAQQEINVACDDPQGESNAELTPANYLWILIGALIWAGLGFEYFTGFFGSPT</sequence>
<gene>
    <name evidence="2" type="ORF">ACFQBM_10290</name>
</gene>
<keyword evidence="3" id="KW-1185">Reference proteome</keyword>
<dbReference type="Proteomes" id="UP001596425">
    <property type="component" value="Unassembled WGS sequence"/>
</dbReference>